<organism evidence="2 3">
    <name type="scientific">Lacticaseibacillus paracasei subsp. paracasei Lpp71</name>
    <dbReference type="NCBI Taxonomy" id="1256207"/>
    <lineage>
        <taxon>Bacteria</taxon>
        <taxon>Bacillati</taxon>
        <taxon>Bacillota</taxon>
        <taxon>Bacilli</taxon>
        <taxon>Lactobacillales</taxon>
        <taxon>Lactobacillaceae</taxon>
        <taxon>Lacticaseibacillus</taxon>
    </lineage>
</organism>
<dbReference type="InterPro" id="IPR045851">
    <property type="entry name" value="AMP-bd_C_sf"/>
</dbReference>
<comment type="caution">
    <text evidence="2">The sequence shown here is derived from an EMBL/GenBank/DDBJ whole genome shotgun (WGS) entry which is preliminary data.</text>
</comment>
<dbReference type="PANTHER" id="PTHR45398:SF1">
    <property type="entry name" value="ENZYME, PUTATIVE (JCVI)-RELATED"/>
    <property type="match status" value="1"/>
</dbReference>
<dbReference type="Pfam" id="PF13193">
    <property type="entry name" value="AMP-binding_C"/>
    <property type="match status" value="1"/>
</dbReference>
<evidence type="ECO:0000313" key="2">
    <source>
        <dbReference type="EMBL" id="EPC72868.1"/>
    </source>
</evidence>
<dbReference type="Proteomes" id="UP000014252">
    <property type="component" value="Unassembled WGS sequence"/>
</dbReference>
<evidence type="ECO:0000259" key="1">
    <source>
        <dbReference type="Pfam" id="PF13193"/>
    </source>
</evidence>
<reference evidence="2 3" key="1">
    <citation type="journal article" date="2013" name="PLoS ONE">
        <title>Lactobacillus paracasei comparative genomics: towards species pan-genome definition and exploitation of diversity.</title>
        <authorList>
            <person name="Smokvina T."/>
            <person name="Wels M."/>
            <person name="Polka J."/>
            <person name="Chervaux C."/>
            <person name="Brisse S."/>
            <person name="Boekhorst J."/>
            <person name="van Hylckama Vlieg J.E."/>
            <person name="Siezen R.J."/>
        </authorList>
    </citation>
    <scope>NUCLEOTIDE SEQUENCE [LARGE SCALE GENOMIC DNA]</scope>
    <source>
        <strain evidence="2 3">Lpp71</strain>
    </source>
</reference>
<accession>A0A8E0IR74</accession>
<sequence length="65" mass="7374">QLIAFAVAKPNDFESDMKLTQAVKAELGKMVMEYMIPQRIIYRDKLPLTANGKVDRKALIAEVNH</sequence>
<gene>
    <name evidence="2" type="ORF">Lpp71_09933</name>
</gene>
<dbReference type="AlphaFoldDB" id="A0A8E0IR74"/>
<name>A0A8E0IR74_LACPA</name>
<keyword evidence="2" id="KW-0436">Ligase</keyword>
<dbReference type="Gene3D" id="3.30.300.30">
    <property type="match status" value="1"/>
</dbReference>
<proteinExistence type="predicted"/>
<feature type="domain" description="AMP-binding enzyme C-terminal" evidence="1">
    <location>
        <begin position="2"/>
        <end position="53"/>
    </location>
</feature>
<dbReference type="PANTHER" id="PTHR45398">
    <property type="match status" value="1"/>
</dbReference>
<feature type="non-terminal residue" evidence="2">
    <location>
        <position position="1"/>
    </location>
</feature>
<dbReference type="SUPFAM" id="SSF56801">
    <property type="entry name" value="Acetyl-CoA synthetase-like"/>
    <property type="match status" value="1"/>
</dbReference>
<dbReference type="GO" id="GO:0016874">
    <property type="term" value="F:ligase activity"/>
    <property type="evidence" value="ECO:0007669"/>
    <property type="project" value="UniProtKB-KW"/>
</dbReference>
<dbReference type="EMBL" id="ANKD01000486">
    <property type="protein sequence ID" value="EPC72868.1"/>
    <property type="molecule type" value="Genomic_DNA"/>
</dbReference>
<evidence type="ECO:0000313" key="3">
    <source>
        <dbReference type="Proteomes" id="UP000014252"/>
    </source>
</evidence>
<dbReference type="InterPro" id="IPR025110">
    <property type="entry name" value="AMP-bd_C"/>
</dbReference>
<protein>
    <submittedName>
        <fullName evidence="2">D-alanine--poly(Phosphoribitol) ligase subunit 1</fullName>
    </submittedName>
</protein>